<dbReference type="InterPro" id="IPR046947">
    <property type="entry name" value="LytR-like"/>
</dbReference>
<evidence type="ECO:0000256" key="1">
    <source>
        <dbReference type="ARBA" id="ARBA00023012"/>
    </source>
</evidence>
<keyword evidence="2" id="KW-0472">Membrane</keyword>
<evidence type="ECO:0000313" key="5">
    <source>
        <dbReference type="Proteomes" id="UP001157186"/>
    </source>
</evidence>
<keyword evidence="2" id="KW-0812">Transmembrane</keyword>
<proteinExistence type="predicted"/>
<keyword evidence="2" id="KW-1133">Transmembrane helix</keyword>
<gene>
    <name evidence="4" type="ORF">tinsulaeT_05730</name>
</gene>
<name>A0ABQ6GMM4_9GAMM</name>
<evidence type="ECO:0000313" key="4">
    <source>
        <dbReference type="EMBL" id="GLX77233.1"/>
    </source>
</evidence>
<organism evidence="4 5">
    <name type="scientific">Thalassotalea insulae</name>
    <dbReference type="NCBI Taxonomy" id="2056778"/>
    <lineage>
        <taxon>Bacteria</taxon>
        <taxon>Pseudomonadati</taxon>
        <taxon>Pseudomonadota</taxon>
        <taxon>Gammaproteobacteria</taxon>
        <taxon>Alteromonadales</taxon>
        <taxon>Colwelliaceae</taxon>
        <taxon>Thalassotalea</taxon>
    </lineage>
</organism>
<dbReference type="PANTHER" id="PTHR37299:SF1">
    <property type="entry name" value="STAGE 0 SPORULATION PROTEIN A HOMOLOG"/>
    <property type="match status" value="1"/>
</dbReference>
<keyword evidence="1" id="KW-0902">Two-component regulatory system</keyword>
<sequence>MLLQRLLVISLYLAVAASLLTSMVKYLSPLHPDDFAQLWYLSIINEVPLSISAMTGLALFINYTFSQEATESPSTSNASVANCFRVITASGSRKVEYQDVSFIKAAGNFMELHLRTGEELLHRSTMKKLTELLDEDEFYRVHRSYLVNIADILEVTSNENNEPCLLMRNKVCISVSRQYAKKLRERFNTKTLKQALLH</sequence>
<evidence type="ECO:0000256" key="2">
    <source>
        <dbReference type="SAM" id="Phobius"/>
    </source>
</evidence>
<accession>A0ABQ6GMM4</accession>
<dbReference type="EMBL" id="BSST01000001">
    <property type="protein sequence ID" value="GLX77233.1"/>
    <property type="molecule type" value="Genomic_DNA"/>
</dbReference>
<comment type="caution">
    <text evidence="4">The sequence shown here is derived from an EMBL/GenBank/DDBJ whole genome shotgun (WGS) entry which is preliminary data.</text>
</comment>
<dbReference type="Gene3D" id="2.40.50.1020">
    <property type="entry name" value="LytTr DNA-binding domain"/>
    <property type="match status" value="1"/>
</dbReference>
<dbReference type="PANTHER" id="PTHR37299">
    <property type="entry name" value="TRANSCRIPTIONAL REGULATOR-RELATED"/>
    <property type="match status" value="1"/>
</dbReference>
<keyword evidence="5" id="KW-1185">Reference proteome</keyword>
<protein>
    <recommendedName>
        <fullName evidence="3">HTH LytTR-type domain-containing protein</fullName>
    </recommendedName>
</protein>
<dbReference type="Pfam" id="PF04397">
    <property type="entry name" value="LytTR"/>
    <property type="match status" value="1"/>
</dbReference>
<dbReference type="InterPro" id="IPR007492">
    <property type="entry name" value="LytTR_DNA-bd_dom"/>
</dbReference>
<dbReference type="Proteomes" id="UP001157186">
    <property type="component" value="Unassembled WGS sequence"/>
</dbReference>
<dbReference type="SMART" id="SM00850">
    <property type="entry name" value="LytTR"/>
    <property type="match status" value="1"/>
</dbReference>
<dbReference type="PROSITE" id="PS50930">
    <property type="entry name" value="HTH_LYTTR"/>
    <property type="match status" value="1"/>
</dbReference>
<reference evidence="4 5" key="1">
    <citation type="submission" date="2023-03" db="EMBL/GenBank/DDBJ databases">
        <title>Draft genome sequence of Thalassotalea insulae KCTC 62186T.</title>
        <authorList>
            <person name="Sawabe T."/>
        </authorList>
    </citation>
    <scope>NUCLEOTIDE SEQUENCE [LARGE SCALE GENOMIC DNA]</scope>
    <source>
        <strain evidence="4 5">KCTC 62186</strain>
    </source>
</reference>
<evidence type="ECO:0000259" key="3">
    <source>
        <dbReference type="PROSITE" id="PS50930"/>
    </source>
</evidence>
<feature type="domain" description="HTH LytTR-type" evidence="3">
    <location>
        <begin position="84"/>
        <end position="189"/>
    </location>
</feature>
<feature type="transmembrane region" description="Helical" evidence="2">
    <location>
        <begin position="38"/>
        <end position="61"/>
    </location>
</feature>